<sequence>MNAYVVDTNVAIAANEINCPQASPTCVLKCVAALEEARNGIVCIDNFYHIMQEYMNNLSLAGQPGVGDFFMKWIFDNQGNPDHCEMVEVTPLNGNPKGFEEFPDDEGLADFDLSDRKFVVVALKSQYAPPILNATDSDWWHARDALNQVGVQVRFLCPEQFNE</sequence>
<dbReference type="Proteomes" id="UP001139103">
    <property type="component" value="Unassembled WGS sequence"/>
</dbReference>
<dbReference type="EMBL" id="JAJKFT010000004">
    <property type="protein sequence ID" value="MCC9628656.1"/>
    <property type="molecule type" value="Genomic_DNA"/>
</dbReference>
<gene>
    <name evidence="1" type="ORF">LOC68_09620</name>
</gene>
<proteinExistence type="predicted"/>
<protein>
    <submittedName>
        <fullName evidence="1">Uncharacterized protein</fullName>
    </submittedName>
</protein>
<name>A0A9X1MKS0_9BACT</name>
<evidence type="ECO:0000313" key="1">
    <source>
        <dbReference type="EMBL" id="MCC9628656.1"/>
    </source>
</evidence>
<evidence type="ECO:0000313" key="2">
    <source>
        <dbReference type="Proteomes" id="UP001139103"/>
    </source>
</evidence>
<organism evidence="1 2">
    <name type="scientific">Blastopirellula sediminis</name>
    <dbReference type="NCBI Taxonomy" id="2894196"/>
    <lineage>
        <taxon>Bacteria</taxon>
        <taxon>Pseudomonadati</taxon>
        <taxon>Planctomycetota</taxon>
        <taxon>Planctomycetia</taxon>
        <taxon>Pirellulales</taxon>
        <taxon>Pirellulaceae</taxon>
        <taxon>Blastopirellula</taxon>
    </lineage>
</organism>
<dbReference type="RefSeq" id="WP_230218087.1">
    <property type="nucleotide sequence ID" value="NZ_JAJKFT010000004.1"/>
</dbReference>
<dbReference type="AlphaFoldDB" id="A0A9X1MKS0"/>
<keyword evidence="2" id="KW-1185">Reference proteome</keyword>
<accession>A0A9X1MKS0</accession>
<reference evidence="1" key="1">
    <citation type="submission" date="2021-11" db="EMBL/GenBank/DDBJ databases">
        <title>Genome sequence.</title>
        <authorList>
            <person name="Sun Q."/>
        </authorList>
    </citation>
    <scope>NUCLEOTIDE SEQUENCE</scope>
    <source>
        <strain evidence="1">JC732</strain>
    </source>
</reference>
<comment type="caution">
    <text evidence="1">The sequence shown here is derived from an EMBL/GenBank/DDBJ whole genome shotgun (WGS) entry which is preliminary data.</text>
</comment>